<keyword evidence="2" id="KW-0732">Signal</keyword>
<name>K0TRM0_THAOC</name>
<feature type="chain" id="PRO_5003838688" evidence="2">
    <location>
        <begin position="19"/>
        <end position="110"/>
    </location>
</feature>
<feature type="non-terminal residue" evidence="3">
    <location>
        <position position="1"/>
    </location>
</feature>
<dbReference type="AlphaFoldDB" id="K0TRM0"/>
<dbReference type="Proteomes" id="UP000266841">
    <property type="component" value="Unassembled WGS sequence"/>
</dbReference>
<dbReference type="EMBL" id="AGNL01000092">
    <property type="protein sequence ID" value="EJK78032.1"/>
    <property type="molecule type" value="Genomic_DNA"/>
</dbReference>
<comment type="caution">
    <text evidence="3">The sequence shown here is derived from an EMBL/GenBank/DDBJ whole genome shotgun (WGS) entry which is preliminary data.</text>
</comment>
<reference evidence="3 4" key="1">
    <citation type="journal article" date="2012" name="Genome Biol.">
        <title>Genome and low-iron response of an oceanic diatom adapted to chronic iron limitation.</title>
        <authorList>
            <person name="Lommer M."/>
            <person name="Specht M."/>
            <person name="Roy A.S."/>
            <person name="Kraemer L."/>
            <person name="Andreson R."/>
            <person name="Gutowska M.A."/>
            <person name="Wolf J."/>
            <person name="Bergner S.V."/>
            <person name="Schilhabel M.B."/>
            <person name="Klostermeier U.C."/>
            <person name="Beiko R.G."/>
            <person name="Rosenstiel P."/>
            <person name="Hippler M."/>
            <person name="Laroche J."/>
        </authorList>
    </citation>
    <scope>NUCLEOTIDE SEQUENCE [LARGE SCALE GENOMIC DNA]</scope>
    <source>
        <strain evidence="3 4">CCMP1005</strain>
    </source>
</reference>
<organism evidence="3 4">
    <name type="scientific">Thalassiosira oceanica</name>
    <name type="common">Marine diatom</name>
    <dbReference type="NCBI Taxonomy" id="159749"/>
    <lineage>
        <taxon>Eukaryota</taxon>
        <taxon>Sar</taxon>
        <taxon>Stramenopiles</taxon>
        <taxon>Ochrophyta</taxon>
        <taxon>Bacillariophyta</taxon>
        <taxon>Coscinodiscophyceae</taxon>
        <taxon>Thalassiosirophycidae</taxon>
        <taxon>Thalassiosirales</taxon>
        <taxon>Thalassiosiraceae</taxon>
        <taxon>Thalassiosira</taxon>
    </lineage>
</organism>
<evidence type="ECO:0000256" key="2">
    <source>
        <dbReference type="SAM" id="SignalP"/>
    </source>
</evidence>
<evidence type="ECO:0000313" key="4">
    <source>
        <dbReference type="Proteomes" id="UP000266841"/>
    </source>
</evidence>
<sequence length="110" mass="11593">KAIFGLMVILVLTAGGPANLSAICDDVLPTIINGVTHKILMQTTEEANYGVLTGPIAVQRTKTCGTLHSMSSMSCLTEDENSILDTSGFNDPTGSPTGVERATLERTLVR</sequence>
<feature type="signal peptide" evidence="2">
    <location>
        <begin position="1"/>
        <end position="18"/>
    </location>
</feature>
<feature type="region of interest" description="Disordered" evidence="1">
    <location>
        <begin position="86"/>
        <end position="110"/>
    </location>
</feature>
<evidence type="ECO:0000313" key="3">
    <source>
        <dbReference type="EMBL" id="EJK78032.1"/>
    </source>
</evidence>
<proteinExistence type="predicted"/>
<accession>K0TRM0</accession>
<feature type="compositionally biased region" description="Polar residues" evidence="1">
    <location>
        <begin position="86"/>
        <end position="96"/>
    </location>
</feature>
<keyword evidence="4" id="KW-1185">Reference proteome</keyword>
<gene>
    <name evidence="3" type="ORF">THAOC_00090</name>
</gene>
<protein>
    <submittedName>
        <fullName evidence="3">Uncharacterized protein</fullName>
    </submittedName>
</protein>
<evidence type="ECO:0000256" key="1">
    <source>
        <dbReference type="SAM" id="MobiDB-lite"/>
    </source>
</evidence>